<sequence>MPSNQKLFERRTAWTFIWALLWKNWLLKMRHPIASTSEVMVPAVFILLLSVMKGLTITVNVSSGWGDTDTSPSDDTIGTSYNLFQTTGQTIGWVDTDLPKFALHETSMTGILSLGLQSINDAIRLEELSTADQAACSTGVIASGLVDSNTSSTYRVPKACAEKVSPYKIAIAPDNTFTRKYLLKQWKKNVVPAHEFGKLVK</sequence>
<accession>A0A9W6WLV2</accession>
<dbReference type="OrthoDB" id="163081at2759"/>
<reference evidence="1" key="1">
    <citation type="submission" date="2023-04" db="EMBL/GenBank/DDBJ databases">
        <title>Phytophthora lilii NBRC 32176.</title>
        <authorList>
            <person name="Ichikawa N."/>
            <person name="Sato H."/>
            <person name="Tonouchi N."/>
        </authorList>
    </citation>
    <scope>NUCLEOTIDE SEQUENCE</scope>
    <source>
        <strain evidence="1">NBRC 32176</strain>
    </source>
</reference>
<dbReference type="AlphaFoldDB" id="A0A9W6WLV2"/>
<organism evidence="1 2">
    <name type="scientific">Phytophthora lilii</name>
    <dbReference type="NCBI Taxonomy" id="2077276"/>
    <lineage>
        <taxon>Eukaryota</taxon>
        <taxon>Sar</taxon>
        <taxon>Stramenopiles</taxon>
        <taxon>Oomycota</taxon>
        <taxon>Peronosporomycetes</taxon>
        <taxon>Peronosporales</taxon>
        <taxon>Peronosporaceae</taxon>
        <taxon>Phytophthora</taxon>
    </lineage>
</organism>
<name>A0A9W6WLV2_9STRA</name>
<evidence type="ECO:0000313" key="2">
    <source>
        <dbReference type="Proteomes" id="UP001165083"/>
    </source>
</evidence>
<dbReference type="Proteomes" id="UP001165083">
    <property type="component" value="Unassembled WGS sequence"/>
</dbReference>
<keyword evidence="2" id="KW-1185">Reference proteome</keyword>
<dbReference type="EMBL" id="BSXW01000012">
    <property type="protein sequence ID" value="GMF09532.1"/>
    <property type="molecule type" value="Genomic_DNA"/>
</dbReference>
<comment type="caution">
    <text evidence="1">The sequence shown here is derived from an EMBL/GenBank/DDBJ whole genome shotgun (WGS) entry which is preliminary data.</text>
</comment>
<protein>
    <submittedName>
        <fullName evidence="1">Unnamed protein product</fullName>
    </submittedName>
</protein>
<evidence type="ECO:0000313" key="1">
    <source>
        <dbReference type="EMBL" id="GMF09532.1"/>
    </source>
</evidence>
<proteinExistence type="predicted"/>
<gene>
    <name evidence="1" type="ORF">Plil01_000042700</name>
</gene>